<evidence type="ECO:0000313" key="13">
    <source>
        <dbReference type="EMBL" id="MBB4137281.1"/>
    </source>
</evidence>
<feature type="chain" id="PRO_5038787996" evidence="10">
    <location>
        <begin position="27"/>
        <end position="380"/>
    </location>
</feature>
<dbReference type="InterPro" id="IPR011008">
    <property type="entry name" value="Dimeric_a/b-barrel"/>
</dbReference>
<dbReference type="SUPFAM" id="SSF54909">
    <property type="entry name" value="Dimeric alpha+beta barrel"/>
    <property type="match status" value="1"/>
</dbReference>
<keyword evidence="5 10" id="KW-0732">Signal</keyword>
<evidence type="ECO:0000256" key="10">
    <source>
        <dbReference type="SAM" id="SignalP"/>
    </source>
</evidence>
<dbReference type="PROSITE" id="PS51404">
    <property type="entry name" value="DYP_PEROXIDASE"/>
    <property type="match status" value="1"/>
</dbReference>
<gene>
    <name evidence="13" type="ORF">BKA16_003833</name>
</gene>
<comment type="cofactor">
    <cofactor evidence="1">
        <name>heme b</name>
        <dbReference type="ChEBI" id="CHEBI:60344"/>
    </cofactor>
</comment>
<name>A0A840F081_9ACTN</name>
<proteinExistence type="inferred from homology"/>
<evidence type="ECO:0000256" key="3">
    <source>
        <dbReference type="ARBA" id="ARBA00022617"/>
    </source>
</evidence>
<keyword evidence="3" id="KW-0349">Heme</keyword>
<keyword evidence="2 13" id="KW-0575">Peroxidase</keyword>
<feature type="domain" description="Dyp-type peroxidase N-terminal" evidence="11">
    <location>
        <begin position="40"/>
        <end position="180"/>
    </location>
</feature>
<dbReference type="GO" id="GO:0005829">
    <property type="term" value="C:cytosol"/>
    <property type="evidence" value="ECO:0007669"/>
    <property type="project" value="TreeGrafter"/>
</dbReference>
<feature type="signal peptide" evidence="10">
    <location>
        <begin position="1"/>
        <end position="26"/>
    </location>
</feature>
<evidence type="ECO:0000256" key="2">
    <source>
        <dbReference type="ARBA" id="ARBA00022559"/>
    </source>
</evidence>
<comment type="caution">
    <text evidence="13">The sequence shown here is derived from an EMBL/GenBank/DDBJ whole genome shotgun (WGS) entry which is preliminary data.</text>
</comment>
<dbReference type="InterPro" id="IPR006311">
    <property type="entry name" value="TAT_signal"/>
</dbReference>
<evidence type="ECO:0000259" key="12">
    <source>
        <dbReference type="Pfam" id="PF20628"/>
    </source>
</evidence>
<dbReference type="PANTHER" id="PTHR30521:SF4">
    <property type="entry name" value="DEFERROCHELATASE"/>
    <property type="match status" value="1"/>
</dbReference>
<dbReference type="InterPro" id="IPR006314">
    <property type="entry name" value="Dyp_peroxidase"/>
</dbReference>
<evidence type="ECO:0000256" key="7">
    <source>
        <dbReference type="ARBA" id="ARBA00023004"/>
    </source>
</evidence>
<dbReference type="GO" id="GO:0046872">
    <property type="term" value="F:metal ion binding"/>
    <property type="evidence" value="ECO:0007669"/>
    <property type="project" value="UniProtKB-KW"/>
</dbReference>
<evidence type="ECO:0000256" key="5">
    <source>
        <dbReference type="ARBA" id="ARBA00022729"/>
    </source>
</evidence>
<dbReference type="InterPro" id="IPR048328">
    <property type="entry name" value="Dyp_perox_C"/>
</dbReference>
<dbReference type="EC" id="1.11.1.-" evidence="13"/>
<dbReference type="GO" id="GO:0004601">
    <property type="term" value="F:peroxidase activity"/>
    <property type="evidence" value="ECO:0007669"/>
    <property type="project" value="UniProtKB-KW"/>
</dbReference>
<accession>A0A840F081</accession>
<feature type="domain" description="Dyp-type peroxidase C-terminal" evidence="12">
    <location>
        <begin position="191"/>
        <end position="367"/>
    </location>
</feature>
<dbReference type="NCBIfam" id="TIGR01413">
    <property type="entry name" value="Dyp_perox_fam"/>
    <property type="match status" value="1"/>
</dbReference>
<evidence type="ECO:0000313" key="14">
    <source>
        <dbReference type="Proteomes" id="UP000551501"/>
    </source>
</evidence>
<sequence length="380" mass="41221">MNVSRRGFLAAGLSGMAGAAAGSVLAQHSPAAGATPATDQPFASYLAVDLATRTPSETDDLLRALTDRITTLHRTTTPNNRSIATAPADPGTLGPTVAPGRLTTNIGYGASFFDRWHTDRRPRGLTPMREFPDDGLDRDRCDGDLLLEIRAGESDEVSYAVRELLRAGRGGMTVRWQQEGTVPPPRPAGAPRNHLGFKDGTANLTAEDFPTHVWLDGTEQPWTRGGTFVVVRLIRMLTEFWDRISVTEQEQIFGRDRGTGAPLDGSVETDVPHYADDPTGDVIPLTSHIRKANPRTADSDASRIFRRTYNYSAGVLPDGELDLGLIFTCLQRDIAGQFETVQERLAGEPLVDYITPFGGGYFYLPPREPGMDASTIGGLL</sequence>
<evidence type="ECO:0000256" key="9">
    <source>
        <dbReference type="SAM" id="MobiDB-lite"/>
    </source>
</evidence>
<dbReference type="Proteomes" id="UP000551501">
    <property type="component" value="Unassembled WGS sequence"/>
</dbReference>
<dbReference type="EMBL" id="JACIFP010000001">
    <property type="protein sequence ID" value="MBB4137281.1"/>
    <property type="molecule type" value="Genomic_DNA"/>
</dbReference>
<evidence type="ECO:0000256" key="8">
    <source>
        <dbReference type="ARBA" id="ARBA00025737"/>
    </source>
</evidence>
<dbReference type="Pfam" id="PF20628">
    <property type="entry name" value="Dyp_perox_C"/>
    <property type="match status" value="1"/>
</dbReference>
<reference evidence="13 14" key="1">
    <citation type="submission" date="2020-08" db="EMBL/GenBank/DDBJ databases">
        <title>Sequencing the genomes of 1000 actinobacteria strains.</title>
        <authorList>
            <person name="Klenk H.-P."/>
        </authorList>
    </citation>
    <scope>NUCLEOTIDE SEQUENCE [LARGE SCALE GENOMIC DNA]</scope>
    <source>
        <strain evidence="13 14">DSM 45298</strain>
    </source>
</reference>
<organism evidence="13 14">
    <name type="scientific">Gordonia humi</name>
    <dbReference type="NCBI Taxonomy" id="686429"/>
    <lineage>
        <taxon>Bacteria</taxon>
        <taxon>Bacillati</taxon>
        <taxon>Actinomycetota</taxon>
        <taxon>Actinomycetes</taxon>
        <taxon>Mycobacteriales</taxon>
        <taxon>Gordoniaceae</taxon>
        <taxon>Gordonia</taxon>
    </lineage>
</organism>
<protein>
    <submittedName>
        <fullName evidence="13">Deferrochelatase/peroxidase EfeB</fullName>
        <ecNumber evidence="13">1.11.1.-</ecNumber>
    </submittedName>
</protein>
<dbReference type="PROSITE" id="PS51318">
    <property type="entry name" value="TAT"/>
    <property type="match status" value="1"/>
</dbReference>
<keyword evidence="6 13" id="KW-0560">Oxidoreductase</keyword>
<keyword evidence="14" id="KW-1185">Reference proteome</keyword>
<comment type="similarity">
    <text evidence="8">Belongs to the DyP-type peroxidase family.</text>
</comment>
<dbReference type="InterPro" id="IPR048327">
    <property type="entry name" value="Dyp_perox_N"/>
</dbReference>
<keyword evidence="4" id="KW-0479">Metal-binding</keyword>
<feature type="region of interest" description="Disordered" evidence="9">
    <location>
        <begin position="77"/>
        <end position="98"/>
    </location>
</feature>
<evidence type="ECO:0000256" key="6">
    <source>
        <dbReference type="ARBA" id="ARBA00023002"/>
    </source>
</evidence>
<dbReference type="GO" id="GO:0020037">
    <property type="term" value="F:heme binding"/>
    <property type="evidence" value="ECO:0007669"/>
    <property type="project" value="InterPro"/>
</dbReference>
<evidence type="ECO:0000256" key="4">
    <source>
        <dbReference type="ARBA" id="ARBA00022723"/>
    </source>
</evidence>
<keyword evidence="7" id="KW-0408">Iron</keyword>
<dbReference type="AlphaFoldDB" id="A0A840F081"/>
<evidence type="ECO:0000259" key="11">
    <source>
        <dbReference type="Pfam" id="PF04261"/>
    </source>
</evidence>
<dbReference type="Pfam" id="PF04261">
    <property type="entry name" value="Dyp_perox_N"/>
    <property type="match status" value="1"/>
</dbReference>
<dbReference type="PANTHER" id="PTHR30521">
    <property type="entry name" value="DEFERROCHELATASE/PEROXIDASE"/>
    <property type="match status" value="1"/>
</dbReference>
<dbReference type="RefSeq" id="WP_183372157.1">
    <property type="nucleotide sequence ID" value="NZ_BAABHL010000126.1"/>
</dbReference>
<evidence type="ECO:0000256" key="1">
    <source>
        <dbReference type="ARBA" id="ARBA00001970"/>
    </source>
</evidence>